<proteinExistence type="predicted"/>
<dbReference type="Proteomes" id="UP001139031">
    <property type="component" value="Unassembled WGS sequence"/>
</dbReference>
<organism evidence="1 2">
    <name type="scientific">Nannocystis pusilla</name>
    <dbReference type="NCBI Taxonomy" id="889268"/>
    <lineage>
        <taxon>Bacteria</taxon>
        <taxon>Pseudomonadati</taxon>
        <taxon>Myxococcota</taxon>
        <taxon>Polyangia</taxon>
        <taxon>Nannocystales</taxon>
        <taxon>Nannocystaceae</taxon>
        <taxon>Nannocystis</taxon>
    </lineage>
</organism>
<reference evidence="1" key="1">
    <citation type="submission" date="2021-08" db="EMBL/GenBank/DDBJ databases">
        <authorList>
            <person name="Stevens D.C."/>
        </authorList>
    </citation>
    <scope>NUCLEOTIDE SEQUENCE</scope>
    <source>
        <strain evidence="1">DSM 53165</strain>
    </source>
</reference>
<dbReference type="InterPro" id="IPR036280">
    <property type="entry name" value="Multihaem_cyt_sf"/>
</dbReference>
<comment type="caution">
    <text evidence="1">The sequence shown here is derived from an EMBL/GenBank/DDBJ whole genome shotgun (WGS) entry which is preliminary data.</text>
</comment>
<sequence length="147" mass="16117">MVLKHISIAACLLLAACDGGQGEPTAYEDMNFTQRHAFMSEVVLPQMKELFVEFDATYENMSCATCHGDGASDGSFAMPSPQLPVIPASEEAFFEYLEDPEHARWGVFMGEKVWPEMADLLGVPAYDPKTAPDGFSCTNCHMVEGQL</sequence>
<evidence type="ECO:0000313" key="1">
    <source>
        <dbReference type="EMBL" id="MBZ5711906.1"/>
    </source>
</evidence>
<dbReference type="SUPFAM" id="SSF48695">
    <property type="entry name" value="Multiheme cytochromes"/>
    <property type="match status" value="1"/>
</dbReference>
<dbReference type="EMBL" id="JAIRAU010000028">
    <property type="protein sequence ID" value="MBZ5711906.1"/>
    <property type="molecule type" value="Genomic_DNA"/>
</dbReference>
<dbReference type="RefSeq" id="WP_224193670.1">
    <property type="nucleotide sequence ID" value="NZ_JAIRAU010000028.1"/>
</dbReference>
<name>A0ABS7TUM2_9BACT</name>
<keyword evidence="2" id="KW-1185">Reference proteome</keyword>
<evidence type="ECO:0008006" key="3">
    <source>
        <dbReference type="Google" id="ProtNLM"/>
    </source>
</evidence>
<accession>A0ABS7TUM2</accession>
<gene>
    <name evidence="1" type="ORF">K7C98_21905</name>
</gene>
<evidence type="ECO:0000313" key="2">
    <source>
        <dbReference type="Proteomes" id="UP001139031"/>
    </source>
</evidence>
<dbReference type="PROSITE" id="PS51257">
    <property type="entry name" value="PROKAR_LIPOPROTEIN"/>
    <property type="match status" value="1"/>
</dbReference>
<protein>
    <recommendedName>
        <fullName evidence="3">Cytochrome c domain-containing protein</fullName>
    </recommendedName>
</protein>